<keyword evidence="3" id="KW-1185">Reference proteome</keyword>
<evidence type="ECO:0000313" key="3">
    <source>
        <dbReference type="Proteomes" id="UP000295601"/>
    </source>
</evidence>
<proteinExistence type="predicted"/>
<organism evidence="2 3">
    <name type="scientific">Leucobacter luti</name>
    <dbReference type="NCBI Taxonomy" id="340320"/>
    <lineage>
        <taxon>Bacteria</taxon>
        <taxon>Bacillati</taxon>
        <taxon>Actinomycetota</taxon>
        <taxon>Actinomycetes</taxon>
        <taxon>Micrococcales</taxon>
        <taxon>Microbacteriaceae</taxon>
        <taxon>Leucobacter</taxon>
    </lineage>
</organism>
<protein>
    <recommendedName>
        <fullName evidence="1">MOSC domain-containing protein</fullName>
    </recommendedName>
</protein>
<reference evidence="2 3" key="1">
    <citation type="submission" date="2019-03" db="EMBL/GenBank/DDBJ databases">
        <title>Genomic analyses of the natural microbiome of Caenorhabditis elegans.</title>
        <authorList>
            <person name="Samuel B."/>
        </authorList>
    </citation>
    <scope>NUCLEOTIDE SEQUENCE [LARGE SCALE GENOMIC DNA]</scope>
    <source>
        <strain evidence="2 3">JUb18</strain>
    </source>
</reference>
<dbReference type="GO" id="GO:0030170">
    <property type="term" value="F:pyridoxal phosphate binding"/>
    <property type="evidence" value="ECO:0007669"/>
    <property type="project" value="InterPro"/>
</dbReference>
<accession>A0A4R6RTI2</accession>
<dbReference type="RefSeq" id="WP_133617427.1">
    <property type="nucleotide sequence ID" value="NZ_SNYA01000007.1"/>
</dbReference>
<evidence type="ECO:0000313" key="2">
    <source>
        <dbReference type="EMBL" id="TDP90229.1"/>
    </source>
</evidence>
<gene>
    <name evidence="2" type="ORF">EDF62_2797</name>
</gene>
<dbReference type="InterPro" id="IPR011037">
    <property type="entry name" value="Pyrv_Knase-like_insert_dom_sf"/>
</dbReference>
<sequence length="263" mass="28413">MATVVALSRYPVKGCTPEPVQSLLVQDDGRISGDRVLAFRFADAVEPEDRDGLDSWPKAGGLSLQDFPALAELRLEYAAESGTVRLSRDGRVLVQAGLDTAGRLALEDAVTEFVLTTPEAKRLQRPGRLPLKLLGDGITSRFQDRARGYISLHSSASVQALSTVLDTTVDDRRFRSNIVIDGVPAEAELAWRGPVTIGGVEFAPQHSIVRCLATHANPDTGKRDLRILTTLTQQLGQQEPTLGRLLLPTGSGGEIHVGDEVSW</sequence>
<feature type="domain" description="MOSC" evidence="1">
    <location>
        <begin position="121"/>
        <end position="263"/>
    </location>
</feature>
<dbReference type="AlphaFoldDB" id="A0A4R6RTI2"/>
<dbReference type="InterPro" id="IPR005302">
    <property type="entry name" value="MoCF_Sase_C"/>
</dbReference>
<dbReference type="GO" id="GO:0003824">
    <property type="term" value="F:catalytic activity"/>
    <property type="evidence" value="ECO:0007669"/>
    <property type="project" value="InterPro"/>
</dbReference>
<dbReference type="PROSITE" id="PS51340">
    <property type="entry name" value="MOSC"/>
    <property type="match status" value="1"/>
</dbReference>
<comment type="caution">
    <text evidence="2">The sequence shown here is derived from an EMBL/GenBank/DDBJ whole genome shotgun (WGS) entry which is preliminary data.</text>
</comment>
<name>A0A4R6RTI2_9MICO</name>
<dbReference type="Proteomes" id="UP000295601">
    <property type="component" value="Unassembled WGS sequence"/>
</dbReference>
<dbReference type="EMBL" id="SNYA01000007">
    <property type="protein sequence ID" value="TDP90229.1"/>
    <property type="molecule type" value="Genomic_DNA"/>
</dbReference>
<dbReference type="GO" id="GO:0030151">
    <property type="term" value="F:molybdenum ion binding"/>
    <property type="evidence" value="ECO:0007669"/>
    <property type="project" value="InterPro"/>
</dbReference>
<dbReference type="SUPFAM" id="SSF50800">
    <property type="entry name" value="PK beta-barrel domain-like"/>
    <property type="match status" value="1"/>
</dbReference>
<evidence type="ECO:0000259" key="1">
    <source>
        <dbReference type="PROSITE" id="PS51340"/>
    </source>
</evidence>
<dbReference type="Pfam" id="PF03473">
    <property type="entry name" value="MOSC"/>
    <property type="match status" value="1"/>
</dbReference>
<dbReference type="OrthoDB" id="9793178at2"/>